<dbReference type="InterPro" id="IPR015943">
    <property type="entry name" value="WD40/YVTN_repeat-like_dom_sf"/>
</dbReference>
<dbReference type="AlphaFoldDB" id="A0A4R0RS64"/>
<gene>
    <name evidence="2" type="ORF">EIP91_002061</name>
</gene>
<keyword evidence="3" id="KW-1185">Reference proteome</keyword>
<keyword evidence="1" id="KW-0732">Signal</keyword>
<dbReference type="InterPro" id="IPR019405">
    <property type="entry name" value="Lactonase_7-beta_prop"/>
</dbReference>
<dbReference type="Pfam" id="PF10282">
    <property type="entry name" value="Lactonase"/>
    <property type="match status" value="1"/>
</dbReference>
<evidence type="ECO:0000313" key="3">
    <source>
        <dbReference type="Proteomes" id="UP000292702"/>
    </source>
</evidence>
<reference evidence="2 3" key="1">
    <citation type="submission" date="2018-11" db="EMBL/GenBank/DDBJ databases">
        <title>Genome assembly of Steccherinum ochraceum LE-BIN_3174, the white-rot fungus of the Steccherinaceae family (The Residual Polyporoid clade, Polyporales, Basidiomycota).</title>
        <authorList>
            <person name="Fedorova T.V."/>
            <person name="Glazunova O.A."/>
            <person name="Landesman E.O."/>
            <person name="Moiseenko K.V."/>
            <person name="Psurtseva N.V."/>
            <person name="Savinova O.S."/>
            <person name="Shakhova N.V."/>
            <person name="Tyazhelova T.V."/>
            <person name="Vasina D.V."/>
        </authorList>
    </citation>
    <scope>NUCLEOTIDE SEQUENCE [LARGE SCALE GENOMIC DNA]</scope>
    <source>
        <strain evidence="2 3">LE-BIN_3174</strain>
    </source>
</reference>
<organism evidence="2 3">
    <name type="scientific">Steccherinum ochraceum</name>
    <dbReference type="NCBI Taxonomy" id="92696"/>
    <lineage>
        <taxon>Eukaryota</taxon>
        <taxon>Fungi</taxon>
        <taxon>Dikarya</taxon>
        <taxon>Basidiomycota</taxon>
        <taxon>Agaricomycotina</taxon>
        <taxon>Agaricomycetes</taxon>
        <taxon>Polyporales</taxon>
        <taxon>Steccherinaceae</taxon>
        <taxon>Steccherinum</taxon>
    </lineage>
</organism>
<evidence type="ECO:0008006" key="4">
    <source>
        <dbReference type="Google" id="ProtNLM"/>
    </source>
</evidence>
<accession>A0A4R0RS64</accession>
<dbReference type="OrthoDB" id="10006285at2759"/>
<comment type="caution">
    <text evidence="2">The sequence shown here is derived from an EMBL/GenBank/DDBJ whole genome shotgun (WGS) entry which is preliminary data.</text>
</comment>
<feature type="chain" id="PRO_5020733719" description="3-carboxymuconate cyclase" evidence="1">
    <location>
        <begin position="20"/>
        <end position="411"/>
    </location>
</feature>
<dbReference type="EMBL" id="RWJN01000016">
    <property type="protein sequence ID" value="TCD70686.1"/>
    <property type="molecule type" value="Genomic_DNA"/>
</dbReference>
<protein>
    <recommendedName>
        <fullName evidence="4">3-carboxymuconate cyclase</fullName>
    </recommendedName>
</protein>
<name>A0A4R0RS64_9APHY</name>
<feature type="signal peptide" evidence="1">
    <location>
        <begin position="1"/>
        <end position="19"/>
    </location>
</feature>
<dbReference type="Gene3D" id="2.130.10.10">
    <property type="entry name" value="YVTN repeat-like/Quinoprotein amine dehydrogenase"/>
    <property type="match status" value="1"/>
</dbReference>
<evidence type="ECO:0000313" key="2">
    <source>
        <dbReference type="EMBL" id="TCD70686.1"/>
    </source>
</evidence>
<dbReference type="STRING" id="92696.A0A4R0RS64"/>
<evidence type="ECO:0000256" key="1">
    <source>
        <dbReference type="SAM" id="SignalP"/>
    </source>
</evidence>
<dbReference type="Proteomes" id="UP000292702">
    <property type="component" value="Unassembled WGS sequence"/>
</dbReference>
<proteinExistence type="predicted"/>
<dbReference type="SUPFAM" id="SSF75011">
    <property type="entry name" value="3-carboxy-cis,cis-mucoante lactonizing enzyme"/>
    <property type="match status" value="1"/>
</dbReference>
<sequence>MKSAALLVSLISSIAFVAAVPAQLVERNMFRGDAQAAAYFLTNQPTGNNIVVAALTSDGHVSYKHAMSTRGLGAHVTGSTAADPLMSQGAIQASVSGQILAAVNAGSSTVSLFSINPSDPTVIQQIGEPVSSEGEFPVAVTINKKGDQVCVLNAGQVNGVHCYTVDKTLGLIRQADTLRYLNVVRDPGPMTSAAHHIAFNDANDKLIVTVVGTPNYLAIWDVASNGTLSDNFTTVSPPSGGMNPFSLTPIPGKNAMVSADTAVGADVWDLSVLSAQSNQTAAGKSASVSIGGQMANCWSAYSQKTGNFYFIDAGASIVTEVNVDQNLKGTVVKQYPQGTGSTTLDAAVATVGNTDFLYVLAANKTSIDVVSLDGPGNGKNVGSYDFSAMVKAMGIPVNATWVQGMTTFSSA</sequence>